<dbReference type="EMBL" id="REGW02000018">
    <property type="protein sequence ID" value="KAE8283226.1"/>
    <property type="molecule type" value="Genomic_DNA"/>
</dbReference>
<accession>A0A6G0HW74</accession>
<keyword evidence="2" id="KW-1185">Reference proteome</keyword>
<reference evidence="1 2" key="1">
    <citation type="submission" date="2019-07" db="EMBL/GenBank/DDBJ databases">
        <title>Chromosome genome assembly for large yellow croaker.</title>
        <authorList>
            <person name="Xiao S."/>
        </authorList>
    </citation>
    <scope>NUCLEOTIDE SEQUENCE [LARGE SCALE GENOMIC DNA]</scope>
    <source>
        <strain evidence="1">JMULYC20181020</strain>
        <tissue evidence="1">Muscle</tissue>
    </source>
</reference>
<evidence type="ECO:0000313" key="2">
    <source>
        <dbReference type="Proteomes" id="UP000424527"/>
    </source>
</evidence>
<protein>
    <submittedName>
        <fullName evidence="1">Uncharacterized protein</fullName>
    </submittedName>
</protein>
<proteinExistence type="predicted"/>
<dbReference type="AlphaFoldDB" id="A0A6G0HW74"/>
<comment type="caution">
    <text evidence="1">The sequence shown here is derived from an EMBL/GenBank/DDBJ whole genome shotgun (WGS) entry which is preliminary data.</text>
</comment>
<dbReference type="Proteomes" id="UP000424527">
    <property type="component" value="Unassembled WGS sequence"/>
</dbReference>
<name>A0A6G0HW74_LARCR</name>
<evidence type="ECO:0000313" key="1">
    <source>
        <dbReference type="EMBL" id="KAE8283226.1"/>
    </source>
</evidence>
<gene>
    <name evidence="1" type="ORF">D5F01_LYC18627</name>
</gene>
<sequence>MPSIRLGHTVYDLTALWLGRAAQQPHCISPSTFVVLFGTDQESPNGAQNMEVGWKPKNELEPAKCLWSSSQVNPGAEQEVGREEVKYCVVLHCEEAVGGRGGSALEIIPSFCPKSCARWADQGLREDWCYPVAVTQPRALHLTSLACSLQAWRLSPQLQSGAAKQLGLSLAK</sequence>
<organism evidence="1 2">
    <name type="scientific">Larimichthys crocea</name>
    <name type="common">Large yellow croaker</name>
    <name type="synonym">Pseudosciaena crocea</name>
    <dbReference type="NCBI Taxonomy" id="215358"/>
    <lineage>
        <taxon>Eukaryota</taxon>
        <taxon>Metazoa</taxon>
        <taxon>Chordata</taxon>
        <taxon>Craniata</taxon>
        <taxon>Vertebrata</taxon>
        <taxon>Euteleostomi</taxon>
        <taxon>Actinopterygii</taxon>
        <taxon>Neopterygii</taxon>
        <taxon>Teleostei</taxon>
        <taxon>Neoteleostei</taxon>
        <taxon>Acanthomorphata</taxon>
        <taxon>Eupercaria</taxon>
        <taxon>Sciaenidae</taxon>
        <taxon>Larimichthys</taxon>
    </lineage>
</organism>